<dbReference type="RefSeq" id="WP_323255822.1">
    <property type="nucleotide sequence ID" value="NZ_JAYGIM010000001.1"/>
</dbReference>
<keyword evidence="2" id="KW-1185">Reference proteome</keyword>
<feature type="non-terminal residue" evidence="1">
    <location>
        <position position="63"/>
    </location>
</feature>
<sequence length="63" mass="7383">MSLSSESSFYTILVSSSFEQEDEGFTYEVAFRRWLVRELEEQRLTPAQAIERFNFHPVSGYAL</sequence>
<evidence type="ECO:0000313" key="2">
    <source>
        <dbReference type="Proteomes" id="UP001302222"/>
    </source>
</evidence>
<reference evidence="1 2" key="1">
    <citation type="submission" date="2023-12" db="EMBL/GenBank/DDBJ databases">
        <title>Novel species of the genus Arcicella isolated from rivers.</title>
        <authorList>
            <person name="Lu H."/>
        </authorList>
    </citation>
    <scope>NUCLEOTIDE SEQUENCE [LARGE SCALE GENOMIC DNA]</scope>
    <source>
        <strain evidence="1 2">DC25W</strain>
    </source>
</reference>
<comment type="caution">
    <text evidence="1">The sequence shown here is derived from an EMBL/GenBank/DDBJ whole genome shotgun (WGS) entry which is preliminary data.</text>
</comment>
<protein>
    <submittedName>
        <fullName evidence="1">Uncharacterized protein</fullName>
    </submittedName>
</protein>
<accession>A0ABU5SE20</accession>
<evidence type="ECO:0000313" key="1">
    <source>
        <dbReference type="EMBL" id="MEA5425528.1"/>
    </source>
</evidence>
<dbReference type="Proteomes" id="UP001302222">
    <property type="component" value="Unassembled WGS sequence"/>
</dbReference>
<proteinExistence type="predicted"/>
<gene>
    <name evidence="1" type="ORF">VB798_03025</name>
</gene>
<name>A0ABU5SE20_9BACT</name>
<dbReference type="EMBL" id="JAYGIM010000001">
    <property type="protein sequence ID" value="MEA5425528.1"/>
    <property type="molecule type" value="Genomic_DNA"/>
</dbReference>
<organism evidence="1 2">
    <name type="scientific">Arcicella lustrica</name>
    <dbReference type="NCBI Taxonomy" id="2984196"/>
    <lineage>
        <taxon>Bacteria</taxon>
        <taxon>Pseudomonadati</taxon>
        <taxon>Bacteroidota</taxon>
        <taxon>Cytophagia</taxon>
        <taxon>Cytophagales</taxon>
        <taxon>Flectobacillaceae</taxon>
        <taxon>Arcicella</taxon>
    </lineage>
</organism>